<evidence type="ECO:0000313" key="5">
    <source>
        <dbReference type="Proteomes" id="UP000002630"/>
    </source>
</evidence>
<evidence type="ECO:0000256" key="1">
    <source>
        <dbReference type="ARBA" id="ARBA00010876"/>
    </source>
</evidence>
<dbReference type="PANTHER" id="PTHR21600:SF87">
    <property type="entry name" value="RNA PSEUDOURIDYLATE SYNTHASE DOMAIN-CONTAINING PROTEIN 1"/>
    <property type="match status" value="1"/>
</dbReference>
<dbReference type="GO" id="GO:0000455">
    <property type="term" value="P:enzyme-directed rRNA pseudouridine synthesis"/>
    <property type="evidence" value="ECO:0007669"/>
    <property type="project" value="TreeGrafter"/>
</dbReference>
<dbReference type="SUPFAM" id="SSF55120">
    <property type="entry name" value="Pseudouridine synthase"/>
    <property type="match status" value="1"/>
</dbReference>
<sequence>MSHDKSTKGEDSRNQHSSSDCSDVDVIFSDPDIVVLNKPTGLRTVPGKAVGPEAETRVHVEWHSGTKRQRQEFWTDVVHTACESLLNDEKTEGEEEFRDHLRRLTKENNVPRKRSKFHNYTAVTLGLEGEEGDKVSARLWDTVDGHLKKEVGPGVDCLLTRVQSRWPEARHVHRLDQDTSGLVVMALTVEAAREMCRQFRERVPSKTYTAVLEGRMAKTPKSGEVTAKLRPDTDNRPKQMFCEEKGNEAHTNWERIKRKEDRTWVDFTPVTGRTHQIRMHAVHLGHPVMGDSLYGTPEGTAKSERLLLHARRISFPHPRTGETVEFECPPPF</sequence>
<dbReference type="InterPro" id="IPR006145">
    <property type="entry name" value="PsdUridine_synth_RsuA/RluA"/>
</dbReference>
<dbReference type="PROSITE" id="PS01129">
    <property type="entry name" value="PSI_RLU"/>
    <property type="match status" value="1"/>
</dbReference>
<dbReference type="PANTHER" id="PTHR21600">
    <property type="entry name" value="MITOCHONDRIAL RNA PSEUDOURIDINE SYNTHASE"/>
    <property type="match status" value="1"/>
</dbReference>
<protein>
    <submittedName>
        <fullName evidence="4">Ribosomal large subunit pseudouridine synthase A</fullName>
    </submittedName>
</protein>
<dbReference type="AlphaFoldDB" id="D7G4R0"/>
<dbReference type="EMBL" id="FN649733">
    <property type="protein sequence ID" value="CBJ27153.1"/>
    <property type="molecule type" value="Genomic_DNA"/>
</dbReference>
<dbReference type="Gene3D" id="3.30.2350.10">
    <property type="entry name" value="Pseudouridine synthase"/>
    <property type="match status" value="1"/>
</dbReference>
<dbReference type="Pfam" id="PF00849">
    <property type="entry name" value="PseudoU_synth_2"/>
    <property type="match status" value="1"/>
</dbReference>
<dbReference type="GO" id="GO:0009982">
    <property type="term" value="F:pseudouridine synthase activity"/>
    <property type="evidence" value="ECO:0007669"/>
    <property type="project" value="InterPro"/>
</dbReference>
<dbReference type="OMA" id="HTNWERI"/>
<name>D7G4R0_ECTSI</name>
<evidence type="ECO:0000259" key="3">
    <source>
        <dbReference type="Pfam" id="PF00849"/>
    </source>
</evidence>
<organism evidence="4 5">
    <name type="scientific">Ectocarpus siliculosus</name>
    <name type="common">Brown alga</name>
    <name type="synonym">Conferva siliculosa</name>
    <dbReference type="NCBI Taxonomy" id="2880"/>
    <lineage>
        <taxon>Eukaryota</taxon>
        <taxon>Sar</taxon>
        <taxon>Stramenopiles</taxon>
        <taxon>Ochrophyta</taxon>
        <taxon>PX clade</taxon>
        <taxon>Phaeophyceae</taxon>
        <taxon>Ectocarpales</taxon>
        <taxon>Ectocarpaceae</taxon>
        <taxon>Ectocarpus</taxon>
    </lineage>
</organism>
<dbReference type="InterPro" id="IPR050188">
    <property type="entry name" value="RluA_PseudoU_synthase"/>
</dbReference>
<feature type="domain" description="Pseudouridine synthase RsuA/RluA-like" evidence="3">
    <location>
        <begin position="168"/>
        <end position="281"/>
    </location>
</feature>
<feature type="region of interest" description="Disordered" evidence="2">
    <location>
        <begin position="1"/>
        <end position="24"/>
    </location>
</feature>
<feature type="compositionally biased region" description="Basic and acidic residues" evidence="2">
    <location>
        <begin position="1"/>
        <end position="14"/>
    </location>
</feature>
<dbReference type="CDD" id="cd02869">
    <property type="entry name" value="PseudoU_synth_RluA_like"/>
    <property type="match status" value="1"/>
</dbReference>
<reference evidence="4 5" key="1">
    <citation type="journal article" date="2010" name="Nature">
        <title>The Ectocarpus genome and the independent evolution of multicellularity in brown algae.</title>
        <authorList>
            <person name="Cock J.M."/>
            <person name="Sterck L."/>
            <person name="Rouze P."/>
            <person name="Scornet D."/>
            <person name="Allen A.E."/>
            <person name="Amoutzias G."/>
            <person name="Anthouard V."/>
            <person name="Artiguenave F."/>
            <person name="Aury J.M."/>
            <person name="Badger J.H."/>
            <person name="Beszteri B."/>
            <person name="Billiau K."/>
            <person name="Bonnet E."/>
            <person name="Bothwell J.H."/>
            <person name="Bowler C."/>
            <person name="Boyen C."/>
            <person name="Brownlee C."/>
            <person name="Carrano C.J."/>
            <person name="Charrier B."/>
            <person name="Cho G.Y."/>
            <person name="Coelho S.M."/>
            <person name="Collen J."/>
            <person name="Corre E."/>
            <person name="Da Silva C."/>
            <person name="Delage L."/>
            <person name="Delaroque N."/>
            <person name="Dittami S.M."/>
            <person name="Doulbeau S."/>
            <person name="Elias M."/>
            <person name="Farnham G."/>
            <person name="Gachon C.M."/>
            <person name="Gschloessl B."/>
            <person name="Heesch S."/>
            <person name="Jabbari K."/>
            <person name="Jubin C."/>
            <person name="Kawai H."/>
            <person name="Kimura K."/>
            <person name="Kloareg B."/>
            <person name="Kupper F.C."/>
            <person name="Lang D."/>
            <person name="Le Bail A."/>
            <person name="Leblanc C."/>
            <person name="Lerouge P."/>
            <person name="Lohr M."/>
            <person name="Lopez P.J."/>
            <person name="Martens C."/>
            <person name="Maumus F."/>
            <person name="Michel G."/>
            <person name="Miranda-Saavedra D."/>
            <person name="Morales J."/>
            <person name="Moreau H."/>
            <person name="Motomura T."/>
            <person name="Nagasato C."/>
            <person name="Napoli C.A."/>
            <person name="Nelson D.R."/>
            <person name="Nyvall-Collen P."/>
            <person name="Peters A.F."/>
            <person name="Pommier C."/>
            <person name="Potin P."/>
            <person name="Poulain J."/>
            <person name="Quesneville H."/>
            <person name="Read B."/>
            <person name="Rensing S.A."/>
            <person name="Ritter A."/>
            <person name="Rousvoal S."/>
            <person name="Samanta M."/>
            <person name="Samson G."/>
            <person name="Schroeder D.C."/>
            <person name="Segurens B."/>
            <person name="Strittmatter M."/>
            <person name="Tonon T."/>
            <person name="Tregear J.W."/>
            <person name="Valentin K."/>
            <person name="von Dassow P."/>
            <person name="Yamagishi T."/>
            <person name="Van de Peer Y."/>
            <person name="Wincker P."/>
        </authorList>
    </citation>
    <scope>NUCLEOTIDE SEQUENCE [LARGE SCALE GENOMIC DNA]</scope>
    <source>
        <strain evidence="5">Ec32 / CCAP1310/4</strain>
    </source>
</reference>
<dbReference type="OrthoDB" id="418349at2759"/>
<dbReference type="GO" id="GO:0003723">
    <property type="term" value="F:RNA binding"/>
    <property type="evidence" value="ECO:0007669"/>
    <property type="project" value="InterPro"/>
</dbReference>
<accession>D7G4R0</accession>
<dbReference type="EMBL" id="FN648796">
    <property type="protein sequence ID" value="CBJ27153.1"/>
    <property type="molecule type" value="Genomic_DNA"/>
</dbReference>
<gene>
    <name evidence="4" type="ORF">Esi_0058_0017</name>
</gene>
<keyword evidence="5" id="KW-1185">Reference proteome</keyword>
<dbReference type="InterPro" id="IPR006224">
    <property type="entry name" value="PsdUridine_synth_RluA-like_CS"/>
</dbReference>
<dbReference type="InParanoid" id="D7G4R0"/>
<dbReference type="STRING" id="2880.D7G4R0"/>
<dbReference type="eggNOG" id="KOG1919">
    <property type="taxonomic scope" value="Eukaryota"/>
</dbReference>
<evidence type="ECO:0000313" key="4">
    <source>
        <dbReference type="EMBL" id="CBJ27153.1"/>
    </source>
</evidence>
<comment type="similarity">
    <text evidence="1">Belongs to the pseudouridine synthase RluA family.</text>
</comment>
<proteinExistence type="inferred from homology"/>
<evidence type="ECO:0000256" key="2">
    <source>
        <dbReference type="SAM" id="MobiDB-lite"/>
    </source>
</evidence>
<dbReference type="Proteomes" id="UP000002630">
    <property type="component" value="Linkage Group LG08"/>
</dbReference>
<dbReference type="InterPro" id="IPR020103">
    <property type="entry name" value="PsdUridine_synth_cat_dom_sf"/>
</dbReference>